<dbReference type="EMBL" id="CH954179">
    <property type="protein sequence ID" value="EDV55717.1"/>
    <property type="molecule type" value="Genomic_DNA"/>
</dbReference>
<dbReference type="PhylomeDB" id="B3NP78"/>
<evidence type="ECO:0008006" key="4">
    <source>
        <dbReference type="Google" id="ProtNLM"/>
    </source>
</evidence>
<keyword evidence="3" id="KW-1185">Reference proteome</keyword>
<evidence type="ECO:0000256" key="1">
    <source>
        <dbReference type="SAM" id="SignalP"/>
    </source>
</evidence>
<proteinExistence type="predicted"/>
<dbReference type="KEGG" id="der:6548353"/>
<dbReference type="HOGENOM" id="CLU_1919248_0_0_1"/>
<reference evidence="2 3" key="2">
    <citation type="journal article" date="2008" name="Bioinformatics">
        <title>Assembly reconciliation.</title>
        <authorList>
            <person name="Zimin A.V."/>
            <person name="Smith D.R."/>
            <person name="Sutton G."/>
            <person name="Yorke J.A."/>
        </authorList>
    </citation>
    <scope>NUCLEOTIDE SEQUENCE [LARGE SCALE GENOMIC DNA]</scope>
    <source>
        <strain evidence="2 3">TSC#14021-0224.01</strain>
    </source>
</reference>
<feature type="chain" id="PRO_5002795190" description="ACP53C14B" evidence="1">
    <location>
        <begin position="25"/>
        <end position="132"/>
    </location>
</feature>
<evidence type="ECO:0000313" key="3">
    <source>
        <dbReference type="Proteomes" id="UP000008711"/>
    </source>
</evidence>
<dbReference type="InterPro" id="IPR009392">
    <property type="entry name" value="ACP53EA"/>
</dbReference>
<reference evidence="2 3" key="1">
    <citation type="journal article" date="2007" name="Nature">
        <title>Evolution of genes and genomes on the Drosophila phylogeny.</title>
        <authorList>
            <consortium name="Drosophila 12 Genomes Consortium"/>
            <person name="Clark A.G."/>
            <person name="Eisen M.B."/>
            <person name="Smith D.R."/>
            <person name="Bergman C.M."/>
            <person name="Oliver B."/>
            <person name="Markow T.A."/>
            <person name="Kaufman T.C."/>
            <person name="Kellis M."/>
            <person name="Gelbart W."/>
            <person name="Iyer V.N."/>
            <person name="Pollard D.A."/>
            <person name="Sackton T.B."/>
            <person name="Larracuente A.M."/>
            <person name="Singh N.D."/>
            <person name="Abad J.P."/>
            <person name="Abt D.N."/>
            <person name="Adryan B."/>
            <person name="Aguade M."/>
            <person name="Akashi H."/>
            <person name="Anderson W.W."/>
            <person name="Aquadro C.F."/>
            <person name="Ardell D.H."/>
            <person name="Arguello R."/>
            <person name="Artieri C.G."/>
            <person name="Barbash D.A."/>
            <person name="Barker D."/>
            <person name="Barsanti P."/>
            <person name="Batterham P."/>
            <person name="Batzoglou S."/>
            <person name="Begun D."/>
            <person name="Bhutkar A."/>
            <person name="Blanco E."/>
            <person name="Bosak S.A."/>
            <person name="Bradley R.K."/>
            <person name="Brand A.D."/>
            <person name="Brent M.R."/>
            <person name="Brooks A.N."/>
            <person name="Brown R.H."/>
            <person name="Butlin R.K."/>
            <person name="Caggese C."/>
            <person name="Calvi B.R."/>
            <person name="Bernardo de Carvalho A."/>
            <person name="Caspi A."/>
            <person name="Castrezana S."/>
            <person name="Celniker S.E."/>
            <person name="Chang J.L."/>
            <person name="Chapple C."/>
            <person name="Chatterji S."/>
            <person name="Chinwalla A."/>
            <person name="Civetta A."/>
            <person name="Clifton S.W."/>
            <person name="Comeron J.M."/>
            <person name="Costello J.C."/>
            <person name="Coyne J.A."/>
            <person name="Daub J."/>
            <person name="David R.G."/>
            <person name="Delcher A.L."/>
            <person name="Delehaunty K."/>
            <person name="Do C.B."/>
            <person name="Ebling H."/>
            <person name="Edwards K."/>
            <person name="Eickbush T."/>
            <person name="Evans J.D."/>
            <person name="Filipski A."/>
            <person name="Findeiss S."/>
            <person name="Freyhult E."/>
            <person name="Fulton L."/>
            <person name="Fulton R."/>
            <person name="Garcia A.C."/>
            <person name="Gardiner A."/>
            <person name="Garfield D.A."/>
            <person name="Garvin B.E."/>
            <person name="Gibson G."/>
            <person name="Gilbert D."/>
            <person name="Gnerre S."/>
            <person name="Godfrey J."/>
            <person name="Good R."/>
            <person name="Gotea V."/>
            <person name="Gravely B."/>
            <person name="Greenberg A.J."/>
            <person name="Griffiths-Jones S."/>
            <person name="Gross S."/>
            <person name="Guigo R."/>
            <person name="Gustafson E.A."/>
            <person name="Haerty W."/>
            <person name="Hahn M.W."/>
            <person name="Halligan D.L."/>
            <person name="Halpern A.L."/>
            <person name="Halter G.M."/>
            <person name="Han M.V."/>
            <person name="Heger A."/>
            <person name="Hillier L."/>
            <person name="Hinrichs A.S."/>
            <person name="Holmes I."/>
            <person name="Hoskins R.A."/>
            <person name="Hubisz M.J."/>
            <person name="Hultmark D."/>
            <person name="Huntley M.A."/>
            <person name="Jaffe D.B."/>
            <person name="Jagadeeshan S."/>
            <person name="Jeck W.R."/>
            <person name="Johnson J."/>
            <person name="Jones C.D."/>
            <person name="Jordan W.C."/>
            <person name="Karpen G.H."/>
            <person name="Kataoka E."/>
            <person name="Keightley P.D."/>
            <person name="Kheradpour P."/>
            <person name="Kirkness E.F."/>
            <person name="Koerich L.B."/>
            <person name="Kristiansen K."/>
            <person name="Kudrna D."/>
            <person name="Kulathinal R.J."/>
            <person name="Kumar S."/>
            <person name="Kwok R."/>
            <person name="Lander E."/>
            <person name="Langley C.H."/>
            <person name="Lapoint R."/>
            <person name="Lazzaro B.P."/>
            <person name="Lee S.J."/>
            <person name="Levesque L."/>
            <person name="Li R."/>
            <person name="Lin C.F."/>
            <person name="Lin M.F."/>
            <person name="Lindblad-Toh K."/>
            <person name="Llopart A."/>
            <person name="Long M."/>
            <person name="Low L."/>
            <person name="Lozovsky E."/>
            <person name="Lu J."/>
            <person name="Luo M."/>
            <person name="Machado C.A."/>
            <person name="Makalowski W."/>
            <person name="Marzo M."/>
            <person name="Matsuda M."/>
            <person name="Matzkin L."/>
            <person name="McAllister B."/>
            <person name="McBride C.S."/>
            <person name="McKernan B."/>
            <person name="McKernan K."/>
            <person name="Mendez-Lago M."/>
            <person name="Minx P."/>
            <person name="Mollenhauer M.U."/>
            <person name="Montooth K."/>
            <person name="Mount S.M."/>
            <person name="Mu X."/>
            <person name="Myers E."/>
            <person name="Negre B."/>
            <person name="Newfeld S."/>
            <person name="Nielsen R."/>
            <person name="Noor M.A."/>
            <person name="O'Grady P."/>
            <person name="Pachter L."/>
            <person name="Papaceit M."/>
            <person name="Parisi M.J."/>
            <person name="Parisi M."/>
            <person name="Parts L."/>
            <person name="Pedersen J.S."/>
            <person name="Pesole G."/>
            <person name="Phillippy A.M."/>
            <person name="Ponting C.P."/>
            <person name="Pop M."/>
            <person name="Porcelli D."/>
            <person name="Powell J.R."/>
            <person name="Prohaska S."/>
            <person name="Pruitt K."/>
            <person name="Puig M."/>
            <person name="Quesneville H."/>
            <person name="Ram K.R."/>
            <person name="Rand D."/>
            <person name="Rasmussen M.D."/>
            <person name="Reed L.K."/>
            <person name="Reenan R."/>
            <person name="Reily A."/>
            <person name="Remington K.A."/>
            <person name="Rieger T.T."/>
            <person name="Ritchie M.G."/>
            <person name="Robin C."/>
            <person name="Rogers Y.H."/>
            <person name="Rohde C."/>
            <person name="Rozas J."/>
            <person name="Rubenfield M.J."/>
            <person name="Ruiz A."/>
            <person name="Russo S."/>
            <person name="Salzberg S.L."/>
            <person name="Sanchez-Gracia A."/>
            <person name="Saranga D.J."/>
            <person name="Sato H."/>
            <person name="Schaeffer S.W."/>
            <person name="Schatz M.C."/>
            <person name="Schlenke T."/>
            <person name="Schwartz R."/>
            <person name="Segarra C."/>
            <person name="Singh R.S."/>
            <person name="Sirot L."/>
            <person name="Sirota M."/>
            <person name="Sisneros N.B."/>
            <person name="Smith C.D."/>
            <person name="Smith T.F."/>
            <person name="Spieth J."/>
            <person name="Stage D.E."/>
            <person name="Stark A."/>
            <person name="Stephan W."/>
            <person name="Strausberg R.L."/>
            <person name="Strempel S."/>
            <person name="Sturgill D."/>
            <person name="Sutton G."/>
            <person name="Sutton G.G."/>
            <person name="Tao W."/>
            <person name="Teichmann S."/>
            <person name="Tobari Y.N."/>
            <person name="Tomimura Y."/>
            <person name="Tsolas J.M."/>
            <person name="Valente V.L."/>
            <person name="Venter E."/>
            <person name="Venter J.C."/>
            <person name="Vicario S."/>
            <person name="Vieira F.G."/>
            <person name="Vilella A.J."/>
            <person name="Villasante A."/>
            <person name="Walenz B."/>
            <person name="Wang J."/>
            <person name="Wasserman M."/>
            <person name="Watts T."/>
            <person name="Wilson D."/>
            <person name="Wilson R.K."/>
            <person name="Wing R.A."/>
            <person name="Wolfner M.F."/>
            <person name="Wong A."/>
            <person name="Wong G.K."/>
            <person name="Wu C.I."/>
            <person name="Wu G."/>
            <person name="Yamamoto D."/>
            <person name="Yang H.P."/>
            <person name="Yang S.P."/>
            <person name="Yorke J.A."/>
            <person name="Yoshida K."/>
            <person name="Zdobnov E."/>
            <person name="Zhang P."/>
            <person name="Zhang Y."/>
            <person name="Zimin A.V."/>
            <person name="Baldwin J."/>
            <person name="Abdouelleil A."/>
            <person name="Abdulkadir J."/>
            <person name="Abebe A."/>
            <person name="Abera B."/>
            <person name="Abreu J."/>
            <person name="Acer S.C."/>
            <person name="Aftuck L."/>
            <person name="Alexander A."/>
            <person name="An P."/>
            <person name="Anderson E."/>
            <person name="Anderson S."/>
            <person name="Arachi H."/>
            <person name="Azer M."/>
            <person name="Bachantsang P."/>
            <person name="Barry A."/>
            <person name="Bayul T."/>
            <person name="Berlin A."/>
            <person name="Bessette D."/>
            <person name="Bloom T."/>
            <person name="Blye J."/>
            <person name="Boguslavskiy L."/>
            <person name="Bonnet C."/>
            <person name="Boukhgalter B."/>
            <person name="Bourzgui I."/>
            <person name="Brown A."/>
            <person name="Cahill P."/>
            <person name="Channer S."/>
            <person name="Cheshatsang Y."/>
            <person name="Chuda L."/>
            <person name="Citroen M."/>
            <person name="Collymore A."/>
            <person name="Cooke P."/>
            <person name="Costello M."/>
            <person name="D'Aco K."/>
            <person name="Daza R."/>
            <person name="De Haan G."/>
            <person name="DeGray S."/>
            <person name="DeMaso C."/>
            <person name="Dhargay N."/>
            <person name="Dooley K."/>
            <person name="Dooley E."/>
            <person name="Doricent M."/>
            <person name="Dorje P."/>
            <person name="Dorjee K."/>
            <person name="Dupes A."/>
            <person name="Elong R."/>
            <person name="Falk J."/>
            <person name="Farina A."/>
            <person name="Faro S."/>
            <person name="Ferguson D."/>
            <person name="Fisher S."/>
            <person name="Foley C.D."/>
            <person name="Franke A."/>
            <person name="Friedrich D."/>
            <person name="Gadbois L."/>
            <person name="Gearin G."/>
            <person name="Gearin C.R."/>
            <person name="Giannoukos G."/>
            <person name="Goode T."/>
            <person name="Graham J."/>
            <person name="Grandbois E."/>
            <person name="Grewal S."/>
            <person name="Gyaltsen K."/>
            <person name="Hafez N."/>
            <person name="Hagos B."/>
            <person name="Hall J."/>
            <person name="Henson C."/>
            <person name="Hollinger A."/>
            <person name="Honan T."/>
            <person name="Huard M.D."/>
            <person name="Hughes L."/>
            <person name="Hurhula B."/>
            <person name="Husby M.E."/>
            <person name="Kamat A."/>
            <person name="Kanga B."/>
            <person name="Kashin S."/>
            <person name="Khazanovich D."/>
            <person name="Kisner P."/>
            <person name="Lance K."/>
            <person name="Lara M."/>
            <person name="Lee W."/>
            <person name="Lennon N."/>
            <person name="Letendre F."/>
            <person name="LeVine R."/>
            <person name="Lipovsky A."/>
            <person name="Liu X."/>
            <person name="Liu J."/>
            <person name="Liu S."/>
            <person name="Lokyitsang T."/>
            <person name="Lokyitsang Y."/>
            <person name="Lubonja R."/>
            <person name="Lui A."/>
            <person name="MacDonald P."/>
            <person name="Magnisalis V."/>
            <person name="Maru K."/>
            <person name="Matthews C."/>
            <person name="McCusker W."/>
            <person name="McDonough S."/>
            <person name="Mehta T."/>
            <person name="Meldrim J."/>
            <person name="Meneus L."/>
            <person name="Mihai O."/>
            <person name="Mihalev A."/>
            <person name="Mihova T."/>
            <person name="Mittelman R."/>
            <person name="Mlenga V."/>
            <person name="Montmayeur A."/>
            <person name="Mulrain L."/>
            <person name="Navidi A."/>
            <person name="Naylor J."/>
            <person name="Negash T."/>
            <person name="Nguyen T."/>
            <person name="Nguyen N."/>
            <person name="Nicol R."/>
            <person name="Norbu C."/>
            <person name="Norbu N."/>
            <person name="Novod N."/>
            <person name="O'Neill B."/>
            <person name="Osman S."/>
            <person name="Markiewicz E."/>
            <person name="Oyono O.L."/>
            <person name="Patti C."/>
            <person name="Phunkhang P."/>
            <person name="Pierre F."/>
            <person name="Priest M."/>
            <person name="Raghuraman S."/>
            <person name="Rege F."/>
            <person name="Reyes R."/>
            <person name="Rise C."/>
            <person name="Rogov P."/>
            <person name="Ross K."/>
            <person name="Ryan E."/>
            <person name="Settipalli S."/>
            <person name="Shea T."/>
            <person name="Sherpa N."/>
            <person name="Shi L."/>
            <person name="Shih D."/>
            <person name="Sparrow T."/>
            <person name="Spaulding J."/>
            <person name="Stalker J."/>
            <person name="Stange-Thomann N."/>
            <person name="Stavropoulos S."/>
            <person name="Stone C."/>
            <person name="Strader C."/>
            <person name="Tesfaye S."/>
            <person name="Thomson T."/>
            <person name="Thoulutsang Y."/>
            <person name="Thoulutsang D."/>
            <person name="Topham K."/>
            <person name="Topping I."/>
            <person name="Tsamla T."/>
            <person name="Vassiliev H."/>
            <person name="Vo A."/>
            <person name="Wangchuk T."/>
            <person name="Wangdi T."/>
            <person name="Weiand M."/>
            <person name="Wilkinson J."/>
            <person name="Wilson A."/>
            <person name="Yadav S."/>
            <person name="Young G."/>
            <person name="Yu Q."/>
            <person name="Zembek L."/>
            <person name="Zhong D."/>
            <person name="Zimmer A."/>
            <person name="Zwirko Z."/>
            <person name="Jaffe D.B."/>
            <person name="Alvarez P."/>
            <person name="Brockman W."/>
            <person name="Butler J."/>
            <person name="Chin C."/>
            <person name="Gnerre S."/>
            <person name="Grabherr M."/>
            <person name="Kleber M."/>
            <person name="Mauceli E."/>
            <person name="MacCallum I."/>
        </authorList>
    </citation>
    <scope>NUCLEOTIDE SEQUENCE [LARGE SCALE GENOMIC DNA]</scope>
    <source>
        <strain evidence="2 3">TSC#14021-0224.01</strain>
    </source>
</reference>
<name>B3NP78_DROER</name>
<keyword evidence="1" id="KW-0732">Signal</keyword>
<gene>
    <name evidence="2" type="primary">Dere\GG22247</name>
    <name evidence="2" type="synonym">dere_GLEANR_6992</name>
    <name evidence="2" type="synonym">GG22247</name>
    <name evidence="2" type="ORF">Dere_GG22247</name>
</gene>
<dbReference type="Pfam" id="PF06313">
    <property type="entry name" value="ACP53EA"/>
    <property type="match status" value="1"/>
</dbReference>
<accession>B3NP78</accession>
<protein>
    <recommendedName>
        <fullName evidence="4">ACP53C14B</fullName>
    </recommendedName>
</protein>
<sequence>MSGMKSVFLLSFLAVLLIPRETVAQATISETWSKLGKCTHVGIQTLTTLANKIVPTVYELSQCSGFVFLEPPNGKQRRVTWYLKISYEFFKKLVFDEPRCLHSLLNKLAFTIKPFAEQISVLGCLDEEDYII</sequence>
<organism evidence="2 3">
    <name type="scientific">Drosophila erecta</name>
    <name type="common">Fruit fly</name>
    <dbReference type="NCBI Taxonomy" id="7220"/>
    <lineage>
        <taxon>Eukaryota</taxon>
        <taxon>Metazoa</taxon>
        <taxon>Ecdysozoa</taxon>
        <taxon>Arthropoda</taxon>
        <taxon>Hexapoda</taxon>
        <taxon>Insecta</taxon>
        <taxon>Pterygota</taxon>
        <taxon>Neoptera</taxon>
        <taxon>Endopterygota</taxon>
        <taxon>Diptera</taxon>
        <taxon>Brachycera</taxon>
        <taxon>Muscomorpha</taxon>
        <taxon>Ephydroidea</taxon>
        <taxon>Drosophilidae</taxon>
        <taxon>Drosophila</taxon>
        <taxon>Sophophora</taxon>
    </lineage>
</organism>
<dbReference type="OMA" id="KCTQVGI"/>
<evidence type="ECO:0000313" key="2">
    <source>
        <dbReference type="EMBL" id="EDV55717.1"/>
    </source>
</evidence>
<feature type="signal peptide" evidence="1">
    <location>
        <begin position="1"/>
        <end position="24"/>
    </location>
</feature>
<dbReference type="OrthoDB" id="7866165at2759"/>
<dbReference type="AlphaFoldDB" id="B3NP78"/>
<dbReference type="Proteomes" id="UP000008711">
    <property type="component" value="Unassembled WGS sequence"/>
</dbReference>